<keyword evidence="3" id="KW-0285">Flavoprotein</keyword>
<dbReference type="GO" id="GO:0050660">
    <property type="term" value="F:flavin adenine dinucleotide binding"/>
    <property type="evidence" value="ECO:0007669"/>
    <property type="project" value="InterPro"/>
</dbReference>
<dbReference type="OrthoDB" id="8876745at2"/>
<keyword evidence="4" id="KW-0274">FAD</keyword>
<dbReference type="Proteomes" id="UP000319769">
    <property type="component" value="Unassembled WGS sequence"/>
</dbReference>
<dbReference type="InterPro" id="IPR013786">
    <property type="entry name" value="AcylCoA_DH/ox_N"/>
</dbReference>
<feature type="domain" description="Acyl-CoA dehydrogenase/oxidase C-terminal" evidence="5">
    <location>
        <begin position="210"/>
        <end position="345"/>
    </location>
</feature>
<dbReference type="PANTHER" id="PTHR43884">
    <property type="entry name" value="ACYL-COA DEHYDROGENASE"/>
    <property type="match status" value="1"/>
</dbReference>
<evidence type="ECO:0000256" key="4">
    <source>
        <dbReference type="ARBA" id="ARBA00022827"/>
    </source>
</evidence>
<reference evidence="7" key="1">
    <citation type="submission" date="2019-09" db="EMBL/GenBank/DDBJ databases">
        <authorList>
            <person name="Teo W.F.A."/>
            <person name="Duangmal K."/>
        </authorList>
    </citation>
    <scope>NUCLEOTIDE SEQUENCE [LARGE SCALE GENOMIC DNA]</scope>
    <source>
        <strain evidence="7">K81G1</strain>
    </source>
</reference>
<comment type="cofactor">
    <cofactor evidence="1">
        <name>FAD</name>
        <dbReference type="ChEBI" id="CHEBI:57692"/>
    </cofactor>
</comment>
<organism evidence="7 8">
    <name type="scientific">Amycolatopsis acidicola</name>
    <dbReference type="NCBI Taxonomy" id="2596893"/>
    <lineage>
        <taxon>Bacteria</taxon>
        <taxon>Bacillati</taxon>
        <taxon>Actinomycetota</taxon>
        <taxon>Actinomycetes</taxon>
        <taxon>Pseudonocardiales</taxon>
        <taxon>Pseudonocardiaceae</taxon>
        <taxon>Amycolatopsis</taxon>
    </lineage>
</organism>
<dbReference type="GO" id="GO:0003995">
    <property type="term" value="F:acyl-CoA dehydrogenase activity"/>
    <property type="evidence" value="ECO:0007669"/>
    <property type="project" value="TreeGrafter"/>
</dbReference>
<dbReference type="PANTHER" id="PTHR43884:SF12">
    <property type="entry name" value="ISOVALERYL-COA DEHYDROGENASE, MITOCHONDRIAL-RELATED"/>
    <property type="match status" value="1"/>
</dbReference>
<dbReference type="InterPro" id="IPR046373">
    <property type="entry name" value="Acyl-CoA_Oxase/DH_mid-dom_sf"/>
</dbReference>
<evidence type="ECO:0000256" key="1">
    <source>
        <dbReference type="ARBA" id="ARBA00001974"/>
    </source>
</evidence>
<dbReference type="InterPro" id="IPR009075">
    <property type="entry name" value="AcylCo_DH/oxidase_C"/>
</dbReference>
<feature type="domain" description="Acyl-CoA dehydrogenase/oxidase N-terminal" evidence="6">
    <location>
        <begin position="7"/>
        <end position="113"/>
    </location>
</feature>
<dbReference type="AlphaFoldDB" id="A0A5N0V3D7"/>
<dbReference type="Gene3D" id="1.10.540.10">
    <property type="entry name" value="Acyl-CoA dehydrogenase/oxidase, N-terminal domain"/>
    <property type="match status" value="1"/>
</dbReference>
<accession>A0A5N0V3D7</accession>
<dbReference type="InterPro" id="IPR037069">
    <property type="entry name" value="AcylCoA_DH/ox_N_sf"/>
</dbReference>
<dbReference type="Pfam" id="PF02771">
    <property type="entry name" value="Acyl-CoA_dh_N"/>
    <property type="match status" value="1"/>
</dbReference>
<evidence type="ECO:0000256" key="3">
    <source>
        <dbReference type="ARBA" id="ARBA00022630"/>
    </source>
</evidence>
<dbReference type="RefSeq" id="WP_144754692.1">
    <property type="nucleotide sequence ID" value="NZ_VMNW02000021.1"/>
</dbReference>
<name>A0A5N0V3D7_9PSEU</name>
<proteinExistence type="inferred from homology"/>
<evidence type="ECO:0000259" key="6">
    <source>
        <dbReference type="Pfam" id="PF02771"/>
    </source>
</evidence>
<evidence type="ECO:0008006" key="9">
    <source>
        <dbReference type="Google" id="ProtNLM"/>
    </source>
</evidence>
<protein>
    <recommendedName>
        <fullName evidence="9">Acyl-CoA dehydrogenase</fullName>
    </recommendedName>
</protein>
<comment type="caution">
    <text evidence="7">The sequence shown here is derived from an EMBL/GenBank/DDBJ whole genome shotgun (WGS) entry which is preliminary data.</text>
</comment>
<evidence type="ECO:0000256" key="2">
    <source>
        <dbReference type="ARBA" id="ARBA00009347"/>
    </source>
</evidence>
<dbReference type="Pfam" id="PF00441">
    <property type="entry name" value="Acyl-CoA_dh_1"/>
    <property type="match status" value="1"/>
</dbReference>
<dbReference type="Gene3D" id="2.40.110.10">
    <property type="entry name" value="Butyryl-CoA Dehydrogenase, subunit A, domain 2"/>
    <property type="match status" value="1"/>
</dbReference>
<dbReference type="SUPFAM" id="SSF56645">
    <property type="entry name" value="Acyl-CoA dehydrogenase NM domain-like"/>
    <property type="match status" value="1"/>
</dbReference>
<keyword evidence="8" id="KW-1185">Reference proteome</keyword>
<dbReference type="EMBL" id="VMNW02000021">
    <property type="protein sequence ID" value="KAA9160495.1"/>
    <property type="molecule type" value="Genomic_DNA"/>
</dbReference>
<evidence type="ECO:0000313" key="7">
    <source>
        <dbReference type="EMBL" id="KAA9160495.1"/>
    </source>
</evidence>
<comment type="similarity">
    <text evidence="2">Belongs to the acyl-CoA dehydrogenase family.</text>
</comment>
<dbReference type="InterPro" id="IPR036250">
    <property type="entry name" value="AcylCo_DH-like_C"/>
</dbReference>
<evidence type="ECO:0000313" key="8">
    <source>
        <dbReference type="Proteomes" id="UP000319769"/>
    </source>
</evidence>
<dbReference type="Gene3D" id="1.20.140.10">
    <property type="entry name" value="Butyryl-CoA Dehydrogenase, subunit A, domain 3"/>
    <property type="match status" value="1"/>
</dbReference>
<dbReference type="InterPro" id="IPR009100">
    <property type="entry name" value="AcylCoA_DH/oxidase_NM_dom_sf"/>
</dbReference>
<evidence type="ECO:0000259" key="5">
    <source>
        <dbReference type="Pfam" id="PF00441"/>
    </source>
</evidence>
<gene>
    <name evidence="7" type="ORF">FPZ12_016810</name>
</gene>
<dbReference type="SUPFAM" id="SSF47203">
    <property type="entry name" value="Acyl-CoA dehydrogenase C-terminal domain-like"/>
    <property type="match status" value="1"/>
</dbReference>
<sequence>MSGAVMRALFDADHAAFADTFDAFVERDAAEPDAFARAGKAGLLGMQVADRYGGGDIDDPRFCAVAVEKLVARGRVGFALAYAGHVGVGQATLSEHGSTRQQEEWLTRLASGDAMVAVTADAVTAEPAGEEIVLHGTVAAVVNGASADLLLLPLEPDGVIAVIPTATPGLSRTAVEGLALTDAHLADIEFDAVRLSQSDLLPQNATEPFFASLRLWAAVASVAGARTALGWTRAYIRDRKVFGRPVSGFENTRQVLGGLSADVLAAEGHVDQCLRAHGESRLRPEDALAAKLVGSELFGRAADRGLQLHGGYGYMREYPISLLFADARFLRWYAGANEQLALELADSRGL</sequence>